<gene>
    <name evidence="4" type="ORF">C7455_106239</name>
</gene>
<keyword evidence="5" id="KW-1185">Reference proteome</keyword>
<name>A0A316GIE8_9RHOB</name>
<dbReference type="InterPro" id="IPR027385">
    <property type="entry name" value="Beta-barrel_OMP"/>
</dbReference>
<evidence type="ECO:0000256" key="2">
    <source>
        <dbReference type="SAM" id="SignalP"/>
    </source>
</evidence>
<dbReference type="InterPro" id="IPR011250">
    <property type="entry name" value="OMP/PagP_B-barrel"/>
</dbReference>
<sequence>MYKTLLASAAILAAAPAFAGGTAPAPAPAPAPVIVTPTSVGVDWSGPYIGLQYDMIDGSAVVGGGFDGDAFGLFGGYRHDFGRFVLGGEIDYMVGSLDFAVPPFNVDVDGLLRVGIEAGYDAGRTLIYGTLGYVDLDLNIGGISIGDDGFFYGIGIDYLVTDNITLGAEILRHEFSNFAGVAGSNLDVTTFGINIAYRF</sequence>
<dbReference type="Pfam" id="PF13505">
    <property type="entry name" value="OMP_b-brl"/>
    <property type="match status" value="1"/>
</dbReference>
<dbReference type="AlphaFoldDB" id="A0A316GIE8"/>
<dbReference type="SUPFAM" id="SSF56925">
    <property type="entry name" value="OMPA-like"/>
    <property type="match status" value="1"/>
</dbReference>
<organism evidence="4 5">
    <name type="scientific">Roseicyclus mahoneyensis</name>
    <dbReference type="NCBI Taxonomy" id="164332"/>
    <lineage>
        <taxon>Bacteria</taxon>
        <taxon>Pseudomonadati</taxon>
        <taxon>Pseudomonadota</taxon>
        <taxon>Alphaproteobacteria</taxon>
        <taxon>Rhodobacterales</taxon>
        <taxon>Roseobacteraceae</taxon>
        <taxon>Roseicyclus</taxon>
    </lineage>
</organism>
<dbReference type="Gene3D" id="2.40.160.20">
    <property type="match status" value="1"/>
</dbReference>
<evidence type="ECO:0000259" key="3">
    <source>
        <dbReference type="Pfam" id="PF13505"/>
    </source>
</evidence>
<dbReference type="RefSeq" id="WP_170119080.1">
    <property type="nucleotide sequence ID" value="NZ_QGGW01000006.1"/>
</dbReference>
<keyword evidence="1 2" id="KW-0732">Signal</keyword>
<dbReference type="EMBL" id="QGGW01000006">
    <property type="protein sequence ID" value="PWK59951.1"/>
    <property type="molecule type" value="Genomic_DNA"/>
</dbReference>
<comment type="caution">
    <text evidence="4">The sequence shown here is derived from an EMBL/GenBank/DDBJ whole genome shotgun (WGS) entry which is preliminary data.</text>
</comment>
<evidence type="ECO:0000313" key="5">
    <source>
        <dbReference type="Proteomes" id="UP000245708"/>
    </source>
</evidence>
<accession>A0A316GIE8</accession>
<protein>
    <submittedName>
        <fullName evidence="4">Outer membrane protein with beta-barrel domain</fullName>
    </submittedName>
</protein>
<dbReference type="Proteomes" id="UP000245708">
    <property type="component" value="Unassembled WGS sequence"/>
</dbReference>
<proteinExistence type="predicted"/>
<evidence type="ECO:0000313" key="4">
    <source>
        <dbReference type="EMBL" id="PWK59951.1"/>
    </source>
</evidence>
<evidence type="ECO:0000256" key="1">
    <source>
        <dbReference type="ARBA" id="ARBA00022729"/>
    </source>
</evidence>
<feature type="chain" id="PRO_5016295674" evidence="2">
    <location>
        <begin position="20"/>
        <end position="199"/>
    </location>
</feature>
<reference evidence="4 5" key="1">
    <citation type="submission" date="2018-05" db="EMBL/GenBank/DDBJ databases">
        <title>Genomic Encyclopedia of Type Strains, Phase IV (KMG-IV): sequencing the most valuable type-strain genomes for metagenomic binning, comparative biology and taxonomic classification.</title>
        <authorList>
            <person name="Goeker M."/>
        </authorList>
    </citation>
    <scope>NUCLEOTIDE SEQUENCE [LARGE SCALE GENOMIC DNA]</scope>
    <source>
        <strain evidence="4 5">DSM 16097</strain>
    </source>
</reference>
<feature type="signal peptide" evidence="2">
    <location>
        <begin position="1"/>
        <end position="19"/>
    </location>
</feature>
<feature type="domain" description="Outer membrane protein beta-barrel" evidence="3">
    <location>
        <begin position="22"/>
        <end position="199"/>
    </location>
</feature>